<comment type="caution">
    <text evidence="4">The sequence shown here is derived from an EMBL/GenBank/DDBJ whole genome shotgun (WGS) entry which is preliminary data.</text>
</comment>
<feature type="signal peptide" evidence="3">
    <location>
        <begin position="1"/>
        <end position="19"/>
    </location>
</feature>
<feature type="transmembrane region" description="Helical" evidence="2">
    <location>
        <begin position="194"/>
        <end position="212"/>
    </location>
</feature>
<evidence type="ECO:0000256" key="3">
    <source>
        <dbReference type="SAM" id="SignalP"/>
    </source>
</evidence>
<proteinExistence type="predicted"/>
<dbReference type="Proteomes" id="UP000298390">
    <property type="component" value="Unassembled WGS sequence"/>
</dbReference>
<sequence>MRFFNLLVDVGVGVGTLLSSYCPEDGIAPTSKPPVVIDKACTAWGKTVDAAFNPVGLAYLGIKDGSFNMGWDGILIGKWRGGHLATWDDDMSPDVSFINGTTNNDIDILDTGGTPDPGAPTSTARTSDVHTGTKDIKPAPCIICSSLRDAPTATVDRQATMVAADLEAEYKSVPLVDSESVEVDSPPATEAEKLIALFYAFTIPFWTVFIWLKVDTKRRILIDDFTASLAHRCADWVAVCIAAILRPVRNALAYFGPFAKIMNGLTIPWDSNGKVFVTTKHGKWMSLIALSPSEYILLEGSPDDEEAESEPAEAEEAGPARRISTSGARDSRRGQKKAKKNAKANAKAKAKGWA</sequence>
<gene>
    <name evidence="4" type="ORF">EVJ58_g6948</name>
</gene>
<feature type="region of interest" description="Disordered" evidence="1">
    <location>
        <begin position="301"/>
        <end position="354"/>
    </location>
</feature>
<feature type="compositionally biased region" description="Basic residues" evidence="1">
    <location>
        <begin position="334"/>
        <end position="354"/>
    </location>
</feature>
<dbReference type="EMBL" id="SEKV01000419">
    <property type="protein sequence ID" value="TFY57561.1"/>
    <property type="molecule type" value="Genomic_DNA"/>
</dbReference>
<accession>A0A4Y9Y809</accession>
<feature type="compositionally biased region" description="Acidic residues" evidence="1">
    <location>
        <begin position="301"/>
        <end position="316"/>
    </location>
</feature>
<protein>
    <submittedName>
        <fullName evidence="4">Uncharacterized protein</fullName>
    </submittedName>
</protein>
<reference evidence="4 5" key="1">
    <citation type="submission" date="2019-01" db="EMBL/GenBank/DDBJ databases">
        <title>Genome sequencing of the rare red list fungi Fomitopsis rosea.</title>
        <authorList>
            <person name="Buettner E."/>
            <person name="Kellner H."/>
        </authorList>
    </citation>
    <scope>NUCLEOTIDE SEQUENCE [LARGE SCALE GENOMIC DNA]</scope>
    <source>
        <strain evidence="4 5">DSM 105464</strain>
    </source>
</reference>
<evidence type="ECO:0000256" key="1">
    <source>
        <dbReference type="SAM" id="MobiDB-lite"/>
    </source>
</evidence>
<keyword evidence="2" id="KW-1133">Transmembrane helix</keyword>
<evidence type="ECO:0000313" key="5">
    <source>
        <dbReference type="Proteomes" id="UP000298390"/>
    </source>
</evidence>
<keyword evidence="2" id="KW-0472">Membrane</keyword>
<evidence type="ECO:0000256" key="2">
    <source>
        <dbReference type="SAM" id="Phobius"/>
    </source>
</evidence>
<organism evidence="4 5">
    <name type="scientific">Rhodofomes roseus</name>
    <dbReference type="NCBI Taxonomy" id="34475"/>
    <lineage>
        <taxon>Eukaryota</taxon>
        <taxon>Fungi</taxon>
        <taxon>Dikarya</taxon>
        <taxon>Basidiomycota</taxon>
        <taxon>Agaricomycotina</taxon>
        <taxon>Agaricomycetes</taxon>
        <taxon>Polyporales</taxon>
        <taxon>Rhodofomes</taxon>
    </lineage>
</organism>
<dbReference type="AlphaFoldDB" id="A0A4Y9Y809"/>
<name>A0A4Y9Y809_9APHY</name>
<feature type="chain" id="PRO_5021292241" evidence="3">
    <location>
        <begin position="20"/>
        <end position="354"/>
    </location>
</feature>
<evidence type="ECO:0000313" key="4">
    <source>
        <dbReference type="EMBL" id="TFY57561.1"/>
    </source>
</evidence>
<keyword evidence="2" id="KW-0812">Transmembrane</keyword>
<feature type="region of interest" description="Disordered" evidence="1">
    <location>
        <begin position="111"/>
        <end position="132"/>
    </location>
</feature>
<keyword evidence="3" id="KW-0732">Signal</keyword>